<dbReference type="AlphaFoldDB" id="A0ABD3UGG2"/>
<feature type="domain" description="ShKT" evidence="2">
    <location>
        <begin position="19"/>
        <end position="55"/>
    </location>
</feature>
<gene>
    <name evidence="3" type="ORF">ACJMK2_019462</name>
</gene>
<protein>
    <recommendedName>
        <fullName evidence="2">ShKT domain-containing protein</fullName>
    </recommendedName>
</protein>
<feature type="domain" description="ShKT" evidence="2">
    <location>
        <begin position="527"/>
        <end position="562"/>
    </location>
</feature>
<keyword evidence="4" id="KW-1185">Reference proteome</keyword>
<dbReference type="EMBL" id="JBJQND010000016">
    <property type="protein sequence ID" value="KAL3848614.1"/>
    <property type="molecule type" value="Genomic_DNA"/>
</dbReference>
<organism evidence="3 4">
    <name type="scientific">Sinanodonta woodiana</name>
    <name type="common">Chinese pond mussel</name>
    <name type="synonym">Anodonta woodiana</name>
    <dbReference type="NCBI Taxonomy" id="1069815"/>
    <lineage>
        <taxon>Eukaryota</taxon>
        <taxon>Metazoa</taxon>
        <taxon>Spiralia</taxon>
        <taxon>Lophotrochozoa</taxon>
        <taxon>Mollusca</taxon>
        <taxon>Bivalvia</taxon>
        <taxon>Autobranchia</taxon>
        <taxon>Heteroconchia</taxon>
        <taxon>Palaeoheterodonta</taxon>
        <taxon>Unionida</taxon>
        <taxon>Unionoidea</taxon>
        <taxon>Unionidae</taxon>
        <taxon>Unioninae</taxon>
        <taxon>Sinanodonta</taxon>
    </lineage>
</organism>
<sequence length="563" mass="62931">MFSLLVLASLGMVAYGENSCKDILQNCQNLADVYCKEPYDKLAADVCAKRCELCPESSDRIEKRSHGQPGWIDHCWDMGENHLRDPFCALLTTTVPTTPTTQSTAIPTTPRTCYYIEYNETDIKATDYANEILPNNATLNESVHLFGDSSYCKTVCEQSLLNDGYECWGFSYSPTERCHLYYYDKPIYIIQFSMTGESNNTSLFLKRCNNDPSTPVPETTLPTITTTPKATTTIATTTQRYCDYEIYNSTSITATDFGSVTQTVNGQNVTVNETVRVAKEEAECKTICEASILNDGYECWAFSFNSVVKCYLYYYSRPITIIDVPMIGNKTDTTLYLKRCSDDRVRFGGTTLSTAGTLPPGVPATHSPFAFNEGPDGIKVVNGSSFTITGTPTNGSVCFFNNHSYALGDMWMWDDGCQFQCECTNTTNNIASCTDQCPHYTNYPSSCALIKTSPAACCYTLNCTDMNNNTTNGKYNHTDERLIRNCTNKIDTCDYYLKSACSGVYLPWAKANCELRCNLCDDGTRESCYDAYSFCERFGPTLCTDYLGYARKNCRKFCNLCDS</sequence>
<comment type="caution">
    <text evidence="3">The sequence shown here is derived from an EMBL/GenBank/DDBJ whole genome shotgun (WGS) entry which is preliminary data.</text>
</comment>
<accession>A0ABD3UGG2</accession>
<evidence type="ECO:0000259" key="2">
    <source>
        <dbReference type="SMART" id="SM00254"/>
    </source>
</evidence>
<feature type="chain" id="PRO_5044783904" description="ShKT domain-containing protein" evidence="1">
    <location>
        <begin position="17"/>
        <end position="563"/>
    </location>
</feature>
<evidence type="ECO:0000256" key="1">
    <source>
        <dbReference type="SAM" id="SignalP"/>
    </source>
</evidence>
<dbReference type="Proteomes" id="UP001634394">
    <property type="component" value="Unassembled WGS sequence"/>
</dbReference>
<dbReference type="InterPro" id="IPR003582">
    <property type="entry name" value="ShKT_dom"/>
</dbReference>
<dbReference type="SMART" id="SM00254">
    <property type="entry name" value="ShKT"/>
    <property type="match status" value="3"/>
</dbReference>
<feature type="domain" description="ShKT" evidence="2">
    <location>
        <begin position="485"/>
        <end position="521"/>
    </location>
</feature>
<evidence type="ECO:0000313" key="3">
    <source>
        <dbReference type="EMBL" id="KAL3848614.1"/>
    </source>
</evidence>
<evidence type="ECO:0000313" key="4">
    <source>
        <dbReference type="Proteomes" id="UP001634394"/>
    </source>
</evidence>
<keyword evidence="1" id="KW-0732">Signal</keyword>
<feature type="signal peptide" evidence="1">
    <location>
        <begin position="1"/>
        <end position="16"/>
    </location>
</feature>
<reference evidence="3 4" key="1">
    <citation type="submission" date="2024-11" db="EMBL/GenBank/DDBJ databases">
        <title>Chromosome-level genome assembly of the freshwater bivalve Anodonta woodiana.</title>
        <authorList>
            <person name="Chen X."/>
        </authorList>
    </citation>
    <scope>NUCLEOTIDE SEQUENCE [LARGE SCALE GENOMIC DNA]</scope>
    <source>
        <strain evidence="3">MN2024</strain>
        <tissue evidence="3">Gills</tissue>
    </source>
</reference>
<name>A0ABD3UGG2_SINWO</name>
<proteinExistence type="predicted"/>